<organism evidence="1 2">
    <name type="scientific">Parabacteroides hominis</name>
    <dbReference type="NCBI Taxonomy" id="2763057"/>
    <lineage>
        <taxon>Bacteria</taxon>
        <taxon>Pseudomonadati</taxon>
        <taxon>Bacteroidota</taxon>
        <taxon>Bacteroidia</taxon>
        <taxon>Bacteroidales</taxon>
        <taxon>Tannerellaceae</taxon>
        <taxon>Parabacteroides</taxon>
    </lineage>
</organism>
<reference evidence="1 2" key="1">
    <citation type="submission" date="2020-08" db="EMBL/GenBank/DDBJ databases">
        <title>Genome public.</title>
        <authorList>
            <person name="Liu C."/>
            <person name="Sun Q."/>
        </authorList>
    </citation>
    <scope>NUCLEOTIDE SEQUENCE [LARGE SCALE GENOMIC DNA]</scope>
    <source>
        <strain evidence="1 2">NSJ-79</strain>
    </source>
</reference>
<sequence length="369" mass="43465">MKKIVMIGHEPLTKRTKSIFYIEDFIQAGVEFEYWDISQYIFPGMRLIKEVEAPYIRKFSQLWQVRQQLVSADIGNIVFIIEVRKNWQSRRFYKLLSDHHCFTVRIDMYGNTVLNISLWQKLKNVQLERIVKMLSNRLEEYALNIYKTINKVKDFDIVFSSSILFPGRIPINHPDYEKYFENQLSIKGGYAVFLDIYYPLHPDLLYMMGMKAVSPLSYQESLRTFFDKVEDKYGIPVVIAAHPKAKYVGSEFGDRKIVQGETDSLVKDANMVLLHTSNSVSYCILYDKPMALIANKEYCKNRDLSSTQKKLSISLKIPIFDIDHIDMTDFNPRKLSHEERNEYIYSYLTSKNTEMKRNKDILLDELLKK</sequence>
<evidence type="ECO:0008006" key="3">
    <source>
        <dbReference type="Google" id="ProtNLM"/>
    </source>
</evidence>
<gene>
    <name evidence="1" type="ORF">H8S65_00520</name>
</gene>
<dbReference type="RefSeq" id="WP_186928011.1">
    <property type="nucleotide sequence ID" value="NZ_JACOOJ010000001.1"/>
</dbReference>
<dbReference type="EMBL" id="JACOOJ010000001">
    <property type="protein sequence ID" value="MBC5631263.1"/>
    <property type="molecule type" value="Genomic_DNA"/>
</dbReference>
<name>A0ABR7DKA2_9BACT</name>
<accession>A0ABR7DKA2</accession>
<proteinExistence type="predicted"/>
<evidence type="ECO:0000313" key="1">
    <source>
        <dbReference type="EMBL" id="MBC5631263.1"/>
    </source>
</evidence>
<comment type="caution">
    <text evidence="1">The sequence shown here is derived from an EMBL/GenBank/DDBJ whole genome shotgun (WGS) entry which is preliminary data.</text>
</comment>
<keyword evidence="2" id="KW-1185">Reference proteome</keyword>
<evidence type="ECO:0000313" key="2">
    <source>
        <dbReference type="Proteomes" id="UP000651475"/>
    </source>
</evidence>
<protein>
    <recommendedName>
        <fullName evidence="3">Glycosyltransferase family 1 protein</fullName>
    </recommendedName>
</protein>
<dbReference type="Proteomes" id="UP000651475">
    <property type="component" value="Unassembled WGS sequence"/>
</dbReference>